<feature type="transmembrane region" description="Helical" evidence="5">
    <location>
        <begin position="337"/>
        <end position="354"/>
    </location>
</feature>
<keyword evidence="3 5" id="KW-1133">Transmembrane helix</keyword>
<evidence type="ECO:0000256" key="4">
    <source>
        <dbReference type="ARBA" id="ARBA00023136"/>
    </source>
</evidence>
<evidence type="ECO:0000256" key="3">
    <source>
        <dbReference type="ARBA" id="ARBA00022989"/>
    </source>
</evidence>
<sequence length="538" mass="58060">MDEPAIADKEPNMFFKSNIFKLGMAILLGVIVLLLPRPEGTQFRINGDPGQQVLAAVDSHFSLAAAKKLKQGAYILKVRPEQPIENPGVHLNEQLKKMDLEGVSMDYVDGLAPKGKRFLAMLAGLIFLFIVEPIPLEITAILIGVFLVIMGVSGVEGAWAPYMHPVVLFIMCCLIFAIALDKAGITRRLGMFIIKKAGTSVTRFTFIIAIGLGLASSFMHDAAACAVGIVTMLPLMRAAGIDPNTRTARFMMLSLPFACSAGGMGSLVGGGRNMVAAAFLKEFTGIELTFFDWILYAMPAAMLTVPIAVFVVYLVYRPDPTIALPKFDEEMGPWTRHEIVTLIIVGLAFLTWLTKGIHGIHYSITGMLAVALLAVTRCLTWEDINDNLEWGTALFIFGGGISLGLAMGYSGAGEFFANLFFPLIQGKGWLVMFIGVGVFGAIVTNAMANVAAAALILPIVIPMAQMEGVDPRVLALCLGMACSFAYLLVIGCPPNAIAYSYRYFKSSDLTRLGLVVMPILLSVLVLVAAVWWHILGLV</sequence>
<feature type="transmembrane region" description="Helical" evidence="5">
    <location>
        <begin position="511"/>
        <end position="535"/>
    </location>
</feature>
<feature type="transmembrane region" description="Helical" evidence="5">
    <location>
        <begin position="162"/>
        <end position="180"/>
    </location>
</feature>
<evidence type="ECO:0000256" key="1">
    <source>
        <dbReference type="ARBA" id="ARBA00004141"/>
    </source>
</evidence>
<feature type="transmembrane region" description="Helical" evidence="5">
    <location>
        <begin position="429"/>
        <end position="461"/>
    </location>
</feature>
<dbReference type="AlphaFoldDB" id="A0A7W0C727"/>
<dbReference type="Proteomes" id="UP000525298">
    <property type="component" value="Unassembled WGS sequence"/>
</dbReference>
<dbReference type="NCBIfam" id="TIGR00785">
    <property type="entry name" value="dass"/>
    <property type="match status" value="1"/>
</dbReference>
<feature type="transmembrane region" description="Helical" evidence="5">
    <location>
        <begin position="192"/>
        <end position="212"/>
    </location>
</feature>
<dbReference type="GO" id="GO:1905039">
    <property type="term" value="P:carboxylic acid transmembrane transport"/>
    <property type="evidence" value="ECO:0007669"/>
    <property type="project" value="UniProtKB-ARBA"/>
</dbReference>
<evidence type="ECO:0000313" key="7">
    <source>
        <dbReference type="Proteomes" id="UP000525298"/>
    </source>
</evidence>
<dbReference type="InterPro" id="IPR001898">
    <property type="entry name" value="SLC13A/DASS"/>
</dbReference>
<keyword evidence="2 5" id="KW-0812">Transmembrane</keyword>
<dbReference type="PANTHER" id="PTHR10283:SF82">
    <property type="entry name" value="SOLUTE CARRIER FAMILY 13 MEMBER 2"/>
    <property type="match status" value="1"/>
</dbReference>
<feature type="transmembrane region" description="Helical" evidence="5">
    <location>
        <begin position="19"/>
        <end position="36"/>
    </location>
</feature>
<feature type="transmembrane region" description="Helical" evidence="5">
    <location>
        <begin position="391"/>
        <end position="409"/>
    </location>
</feature>
<dbReference type="Pfam" id="PF00939">
    <property type="entry name" value="Na_sulph_symp"/>
    <property type="match status" value="1"/>
</dbReference>
<evidence type="ECO:0000256" key="2">
    <source>
        <dbReference type="ARBA" id="ARBA00022692"/>
    </source>
</evidence>
<evidence type="ECO:0000256" key="5">
    <source>
        <dbReference type="SAM" id="Phobius"/>
    </source>
</evidence>
<feature type="transmembrane region" description="Helical" evidence="5">
    <location>
        <begin position="290"/>
        <end position="316"/>
    </location>
</feature>
<feature type="transmembrane region" description="Helical" evidence="5">
    <location>
        <begin position="118"/>
        <end position="150"/>
    </location>
</feature>
<comment type="subcellular location">
    <subcellularLocation>
        <location evidence="1">Membrane</location>
        <topology evidence="1">Multi-pass membrane protein</topology>
    </subcellularLocation>
</comment>
<accession>A0A7W0C727</accession>
<name>A0A7W0C727_9BACT</name>
<feature type="transmembrane region" description="Helical" evidence="5">
    <location>
        <begin position="360"/>
        <end position="379"/>
    </location>
</feature>
<dbReference type="PANTHER" id="PTHR10283">
    <property type="entry name" value="SOLUTE CARRIER FAMILY 13 MEMBER"/>
    <property type="match status" value="1"/>
</dbReference>
<organism evidence="6 7">
    <name type="scientific">Desulfosalsimonas propionicica</name>
    <dbReference type="NCBI Taxonomy" id="332175"/>
    <lineage>
        <taxon>Bacteria</taxon>
        <taxon>Pseudomonadati</taxon>
        <taxon>Thermodesulfobacteriota</taxon>
        <taxon>Desulfobacteria</taxon>
        <taxon>Desulfobacterales</taxon>
        <taxon>Desulfosalsimonadaceae</taxon>
        <taxon>Desulfosalsimonas</taxon>
    </lineage>
</organism>
<proteinExistence type="predicted"/>
<reference evidence="6 7" key="1">
    <citation type="submission" date="2020-07" db="EMBL/GenBank/DDBJ databases">
        <title>Genomic Encyclopedia of Type Strains, Phase IV (KMG-IV): sequencing the most valuable type-strain genomes for metagenomic binning, comparative biology and taxonomic classification.</title>
        <authorList>
            <person name="Goeker M."/>
        </authorList>
    </citation>
    <scope>NUCLEOTIDE SEQUENCE [LARGE SCALE GENOMIC DNA]</scope>
    <source>
        <strain evidence="6 7">DSM 17721</strain>
    </source>
</reference>
<comment type="caution">
    <text evidence="6">The sequence shown here is derived from an EMBL/GenBank/DDBJ whole genome shotgun (WGS) entry which is preliminary data.</text>
</comment>
<keyword evidence="7" id="KW-1185">Reference proteome</keyword>
<feature type="transmembrane region" description="Helical" evidence="5">
    <location>
        <begin position="473"/>
        <end position="491"/>
    </location>
</feature>
<protein>
    <submittedName>
        <fullName evidence="6">Sodium-dependent dicarboxylate transporter 2/3/5</fullName>
    </submittedName>
</protein>
<feature type="transmembrane region" description="Helical" evidence="5">
    <location>
        <begin position="250"/>
        <end position="270"/>
    </location>
</feature>
<keyword evidence="4 5" id="KW-0472">Membrane</keyword>
<gene>
    <name evidence="6" type="ORF">HNR65_000639</name>
</gene>
<dbReference type="GO" id="GO:0005886">
    <property type="term" value="C:plasma membrane"/>
    <property type="evidence" value="ECO:0007669"/>
    <property type="project" value="TreeGrafter"/>
</dbReference>
<dbReference type="GO" id="GO:0008514">
    <property type="term" value="F:organic anion transmembrane transporter activity"/>
    <property type="evidence" value="ECO:0007669"/>
    <property type="project" value="UniProtKB-ARBA"/>
</dbReference>
<dbReference type="EMBL" id="JACDUS010000001">
    <property type="protein sequence ID" value="MBA2880332.1"/>
    <property type="molecule type" value="Genomic_DNA"/>
</dbReference>
<evidence type="ECO:0000313" key="6">
    <source>
        <dbReference type="EMBL" id="MBA2880332.1"/>
    </source>
</evidence>
<feature type="transmembrane region" description="Helical" evidence="5">
    <location>
        <begin position="218"/>
        <end position="238"/>
    </location>
</feature>